<keyword evidence="2" id="KW-0597">Phosphoprotein</keyword>
<dbReference type="InterPro" id="IPR001711">
    <property type="entry name" value="PLipase_C_Pinositol-sp_Y"/>
</dbReference>
<dbReference type="Pfam" id="PF00388">
    <property type="entry name" value="PI-PLC-X"/>
    <property type="match status" value="1"/>
</dbReference>
<evidence type="ECO:0000256" key="1">
    <source>
        <dbReference type="ARBA" id="ARBA00012368"/>
    </source>
</evidence>
<dbReference type="SMART" id="SM00149">
    <property type="entry name" value="PLCYc"/>
    <property type="match status" value="1"/>
</dbReference>
<accession>A0A8X7WWG9</accession>
<dbReference type="PROSITE" id="PS50007">
    <property type="entry name" value="PIPLC_X_DOMAIN"/>
    <property type="match status" value="1"/>
</dbReference>
<feature type="non-terminal residue" evidence="11">
    <location>
        <position position="628"/>
    </location>
</feature>
<dbReference type="InterPro" id="IPR015359">
    <property type="entry name" value="PLC_EF-hand-like"/>
</dbReference>
<feature type="compositionally biased region" description="Polar residues" evidence="9">
    <location>
        <begin position="504"/>
        <end position="516"/>
    </location>
</feature>
<dbReference type="InterPro" id="IPR000909">
    <property type="entry name" value="PLipase_C_PInositol-sp_X_dom"/>
</dbReference>
<dbReference type="GO" id="GO:0046488">
    <property type="term" value="P:phosphatidylinositol metabolic process"/>
    <property type="evidence" value="ECO:0007669"/>
    <property type="project" value="TreeGrafter"/>
</dbReference>
<dbReference type="Pfam" id="PF15266">
    <property type="entry name" value="DUF4594"/>
    <property type="match status" value="1"/>
</dbReference>
<dbReference type="InterPro" id="IPR011992">
    <property type="entry name" value="EF-hand-dom_pair"/>
</dbReference>
<dbReference type="GO" id="GO:0007186">
    <property type="term" value="P:G protein-coupled receptor signaling pathway"/>
    <property type="evidence" value="ECO:0007669"/>
    <property type="project" value="TreeGrafter"/>
</dbReference>
<dbReference type="InterPro" id="IPR001192">
    <property type="entry name" value="PI-PLC_fam"/>
</dbReference>
<proteinExistence type="predicted"/>
<dbReference type="Gene3D" id="2.30.29.240">
    <property type="match status" value="1"/>
</dbReference>
<evidence type="ECO:0000256" key="5">
    <source>
        <dbReference type="ARBA" id="ARBA00023054"/>
    </source>
</evidence>
<dbReference type="GO" id="GO:0005737">
    <property type="term" value="C:cytoplasm"/>
    <property type="evidence" value="ECO:0007669"/>
    <property type="project" value="TreeGrafter"/>
</dbReference>
<keyword evidence="7" id="KW-0807">Transducer</keyword>
<keyword evidence="6" id="KW-0443">Lipid metabolism</keyword>
<dbReference type="Proteomes" id="UP000886611">
    <property type="component" value="Unassembled WGS sequence"/>
</dbReference>
<evidence type="ECO:0000256" key="2">
    <source>
        <dbReference type="ARBA" id="ARBA00022553"/>
    </source>
</evidence>
<dbReference type="GO" id="GO:0016042">
    <property type="term" value="P:lipid catabolic process"/>
    <property type="evidence" value="ECO:0007669"/>
    <property type="project" value="UniProtKB-KW"/>
</dbReference>
<evidence type="ECO:0000256" key="6">
    <source>
        <dbReference type="ARBA" id="ARBA00023098"/>
    </source>
</evidence>
<organism evidence="11 12">
    <name type="scientific">Polypterus senegalus</name>
    <name type="common">Senegal bichir</name>
    <dbReference type="NCBI Taxonomy" id="55291"/>
    <lineage>
        <taxon>Eukaryota</taxon>
        <taxon>Metazoa</taxon>
        <taxon>Chordata</taxon>
        <taxon>Craniata</taxon>
        <taxon>Vertebrata</taxon>
        <taxon>Euteleostomi</taxon>
        <taxon>Actinopterygii</taxon>
        <taxon>Polypteriformes</taxon>
        <taxon>Polypteridae</taxon>
        <taxon>Polypterus</taxon>
    </lineage>
</organism>
<dbReference type="Pfam" id="PF17787">
    <property type="entry name" value="PH_14"/>
    <property type="match status" value="1"/>
</dbReference>
<dbReference type="InterPro" id="IPR037862">
    <property type="entry name" value="PLC-beta_PH"/>
</dbReference>
<dbReference type="EMBL" id="JAATIS010008546">
    <property type="protein sequence ID" value="KAG2457657.1"/>
    <property type="molecule type" value="Genomic_DNA"/>
</dbReference>
<evidence type="ECO:0000256" key="7">
    <source>
        <dbReference type="ARBA" id="ARBA00023224"/>
    </source>
</evidence>
<comment type="caution">
    <text evidence="11">The sequence shown here is derived from an EMBL/GenBank/DDBJ whole genome shotgun (WGS) entry which is preliminary data.</text>
</comment>
<keyword evidence="4" id="KW-0442">Lipid degradation</keyword>
<dbReference type="FunFam" id="1.10.238.10:FF:000024">
    <property type="entry name" value="1-phosphatidylinositol 4,5-bisphosphate phosphodiesterase"/>
    <property type="match status" value="1"/>
</dbReference>
<dbReference type="SUPFAM" id="SSF51695">
    <property type="entry name" value="PLC-like phosphodiesterases"/>
    <property type="match status" value="1"/>
</dbReference>
<evidence type="ECO:0000256" key="4">
    <source>
        <dbReference type="ARBA" id="ARBA00022963"/>
    </source>
</evidence>
<dbReference type="GO" id="GO:0048015">
    <property type="term" value="P:phosphatidylinositol-mediated signaling"/>
    <property type="evidence" value="ECO:0007669"/>
    <property type="project" value="TreeGrafter"/>
</dbReference>
<dbReference type="InterPro" id="IPR017946">
    <property type="entry name" value="PLC-like_Pdiesterase_TIM-brl"/>
</dbReference>
<dbReference type="PANTHER" id="PTHR10336">
    <property type="entry name" value="PHOSPHOINOSITIDE-SPECIFIC PHOSPHOLIPASE C FAMILY PROTEIN"/>
    <property type="match status" value="1"/>
</dbReference>
<gene>
    <name evidence="11" type="primary">Plcb2_2</name>
    <name evidence="11" type="ORF">GTO96_0011853</name>
</gene>
<feature type="compositionally biased region" description="Acidic residues" evidence="9">
    <location>
        <begin position="517"/>
        <end position="537"/>
    </location>
</feature>
<dbReference type="Pfam" id="PF09279">
    <property type="entry name" value="EF-hand_like"/>
    <property type="match status" value="1"/>
</dbReference>
<dbReference type="PROSITE" id="PS50008">
    <property type="entry name" value="PIPLC_Y_DOMAIN"/>
    <property type="match status" value="1"/>
</dbReference>
<feature type="non-terminal residue" evidence="11">
    <location>
        <position position="1"/>
    </location>
</feature>
<keyword evidence="5" id="KW-0175">Coiled coil</keyword>
<evidence type="ECO:0000313" key="12">
    <source>
        <dbReference type="Proteomes" id="UP000886611"/>
    </source>
</evidence>
<keyword evidence="3" id="KW-0378">Hydrolase</keyword>
<evidence type="ECO:0000313" key="11">
    <source>
        <dbReference type="EMBL" id="KAG2457657.1"/>
    </source>
</evidence>
<reference evidence="11 12" key="1">
    <citation type="journal article" date="2021" name="Cell">
        <title>Tracing the genetic footprints of vertebrate landing in non-teleost ray-finned fishes.</title>
        <authorList>
            <person name="Bi X."/>
            <person name="Wang K."/>
            <person name="Yang L."/>
            <person name="Pan H."/>
            <person name="Jiang H."/>
            <person name="Wei Q."/>
            <person name="Fang M."/>
            <person name="Yu H."/>
            <person name="Zhu C."/>
            <person name="Cai Y."/>
            <person name="He Y."/>
            <person name="Gan X."/>
            <person name="Zeng H."/>
            <person name="Yu D."/>
            <person name="Zhu Y."/>
            <person name="Jiang H."/>
            <person name="Qiu Q."/>
            <person name="Yang H."/>
            <person name="Zhang Y.E."/>
            <person name="Wang W."/>
            <person name="Zhu M."/>
            <person name="He S."/>
            <person name="Zhang G."/>
        </authorList>
    </citation>
    <scope>NUCLEOTIDE SEQUENCE [LARGE SCALE GENOMIC DNA]</scope>
    <source>
        <strain evidence="11">Bchr_013</strain>
    </source>
</reference>
<feature type="region of interest" description="Disordered" evidence="9">
    <location>
        <begin position="1"/>
        <end position="48"/>
    </location>
</feature>
<evidence type="ECO:0000256" key="9">
    <source>
        <dbReference type="SAM" id="MobiDB-lite"/>
    </source>
</evidence>
<feature type="domain" description="PI-PLC Y-box" evidence="10">
    <location>
        <begin position="557"/>
        <end position="606"/>
    </location>
</feature>
<evidence type="ECO:0000256" key="8">
    <source>
        <dbReference type="ARBA" id="ARBA00023726"/>
    </source>
</evidence>
<feature type="compositionally biased region" description="Basic and acidic residues" evidence="9">
    <location>
        <begin position="36"/>
        <end position="46"/>
    </location>
</feature>
<evidence type="ECO:0000256" key="3">
    <source>
        <dbReference type="ARBA" id="ARBA00022801"/>
    </source>
</evidence>
<dbReference type="SMART" id="SM00148">
    <property type="entry name" value="PLCXc"/>
    <property type="match status" value="1"/>
</dbReference>
<dbReference type="AlphaFoldDB" id="A0A8X7WWG9"/>
<dbReference type="EC" id="3.1.4.11" evidence="1"/>
<dbReference type="GO" id="GO:0051209">
    <property type="term" value="P:release of sequestered calcium ion into cytosol"/>
    <property type="evidence" value="ECO:0007669"/>
    <property type="project" value="TreeGrafter"/>
</dbReference>
<dbReference type="SUPFAM" id="SSF47473">
    <property type="entry name" value="EF-hand"/>
    <property type="match status" value="1"/>
</dbReference>
<name>A0A8X7WWG9_POLSE</name>
<sequence length="628" mass="71364">MARVGYPHGHLLSAVDEKRDSTVSNSAPSCPSLEVHTSDEPGRFEEKDVEDANLENLTKGRSARKASVRFSTPKGKGVSQHCEDKRCRTVPTVSSKATGKDRLTGRARREITDNFIKEDKASVSRRLKFAVSKLPVDSVIPLVREQDTGVTSPVMMKMDPKGYYVYWTHQNKEMEFLDITCIRDTRVGKYAKIPKTPKVRNVFNLDFPENNYLAKTLTIVSGPDVVNLSYSNFFAYKEHIAKNDSMKPEEFSESVYKSFLMHLCPRPEIYEIFTSYNTKAKPYMTKENFCKFINEKQRDSRLNEILFPRLKPEQVKAIIERYEPSQANAQRGQISPEGLLFYLLGPENSVVDPEKLLIYQNMAQPLPHYYIKSSHNTYLTGQSPPLSVVFFSYFLTLMFTNLKITGQFSGVSSPEMYRQCLLTGCRCVELDCWNGKPPDEEPIITHGFTMTTEILFKLKPGQQIPSPSELLGKILIKNKKNQSRNESAQGPAKKNVAVDASCPEQDSSQMPSTQESEPTEEAEDREEVDEAVEEDEEQMKNSDEGTAGQEVTAFEEMSALVNYIQPNKFVSFEHAKKKNRSYVVSSFVETKAIELVTKFPVEFVEYPLCIEPPAASCFVSKEFVRHNW</sequence>
<dbReference type="CDD" id="cd13361">
    <property type="entry name" value="PH_PLC_beta"/>
    <property type="match status" value="1"/>
</dbReference>
<dbReference type="Gene3D" id="1.10.238.10">
    <property type="entry name" value="EF-hand"/>
    <property type="match status" value="1"/>
</dbReference>
<dbReference type="PANTHER" id="PTHR10336:SF10">
    <property type="entry name" value="1-PHOSPHATIDYLINOSITOL 4,5-BISPHOSPHATE PHOSPHODIESTERASE BETA-2"/>
    <property type="match status" value="1"/>
</dbReference>
<comment type="catalytic activity">
    <reaction evidence="8">
        <text>a 1,2-diacyl-sn-glycero-3-phospho-(1D-myo-inositol) + H2O = 1D-myo-inositol 1-phosphate + a 1,2-diacyl-sn-glycerol + H(+)</text>
        <dbReference type="Rhea" id="RHEA:43484"/>
        <dbReference type="ChEBI" id="CHEBI:15377"/>
        <dbReference type="ChEBI" id="CHEBI:15378"/>
        <dbReference type="ChEBI" id="CHEBI:17815"/>
        <dbReference type="ChEBI" id="CHEBI:57880"/>
        <dbReference type="ChEBI" id="CHEBI:58433"/>
    </reaction>
    <physiologicalReaction direction="left-to-right" evidence="8">
        <dbReference type="Rhea" id="RHEA:43485"/>
    </physiologicalReaction>
</comment>
<protein>
    <recommendedName>
        <fullName evidence="1">phosphoinositide phospholipase C</fullName>
        <ecNumber evidence="1">3.1.4.11</ecNumber>
    </recommendedName>
</protein>
<feature type="region of interest" description="Disordered" evidence="9">
    <location>
        <begin position="481"/>
        <end position="547"/>
    </location>
</feature>
<dbReference type="SUPFAM" id="SSF50729">
    <property type="entry name" value="PH domain-like"/>
    <property type="match status" value="1"/>
</dbReference>
<evidence type="ECO:0000259" key="10">
    <source>
        <dbReference type="PROSITE" id="PS50008"/>
    </source>
</evidence>
<dbReference type="InterPro" id="IPR029336">
    <property type="entry name" value="DUF4594"/>
</dbReference>
<keyword evidence="12" id="KW-1185">Reference proteome</keyword>
<dbReference type="Gene3D" id="3.20.20.190">
    <property type="entry name" value="Phosphatidylinositol (PI) phosphodiesterase"/>
    <property type="match status" value="2"/>
</dbReference>
<dbReference type="GO" id="GO:0004435">
    <property type="term" value="F:phosphatidylinositol-4,5-bisphosphate phospholipase C activity"/>
    <property type="evidence" value="ECO:0007669"/>
    <property type="project" value="UniProtKB-EC"/>
</dbReference>